<dbReference type="SUPFAM" id="SSF54001">
    <property type="entry name" value="Cysteine proteinases"/>
    <property type="match status" value="1"/>
</dbReference>
<protein>
    <recommendedName>
        <fullName evidence="5">Ubiquitin-like protease family profile domain-containing protein</fullName>
    </recommendedName>
</protein>
<dbReference type="GO" id="GO:0000338">
    <property type="term" value="P:protein deneddylation"/>
    <property type="evidence" value="ECO:0007669"/>
    <property type="project" value="TreeGrafter"/>
</dbReference>
<evidence type="ECO:0000313" key="6">
    <source>
        <dbReference type="EMBL" id="KAK6629972.1"/>
    </source>
</evidence>
<keyword evidence="2" id="KW-0645">Protease</keyword>
<proteinExistence type="inferred from homology"/>
<dbReference type="PROSITE" id="PS50600">
    <property type="entry name" value="ULP_PROTEASE"/>
    <property type="match status" value="1"/>
</dbReference>
<evidence type="ECO:0000256" key="1">
    <source>
        <dbReference type="ARBA" id="ARBA00005234"/>
    </source>
</evidence>
<dbReference type="InterPro" id="IPR044613">
    <property type="entry name" value="Nep1/2-like"/>
</dbReference>
<comment type="caution">
    <text evidence="6">The sequence shown here is derived from an EMBL/GenBank/DDBJ whole genome shotgun (WGS) entry which is preliminary data.</text>
</comment>
<comment type="similarity">
    <text evidence="1">Belongs to the peptidase C48 family.</text>
</comment>
<feature type="domain" description="Ubiquitin-like protease family profile" evidence="5">
    <location>
        <begin position="13"/>
        <end position="174"/>
    </location>
</feature>
<dbReference type="AlphaFoldDB" id="A0AAN8PG33"/>
<dbReference type="EMBL" id="JAWJWE010000036">
    <property type="protein sequence ID" value="KAK6629972.1"/>
    <property type="molecule type" value="Genomic_DNA"/>
</dbReference>
<dbReference type="Pfam" id="PF02902">
    <property type="entry name" value="Peptidase_C48"/>
    <property type="match status" value="1"/>
</dbReference>
<dbReference type="GO" id="GO:0019784">
    <property type="term" value="F:deNEDDylase activity"/>
    <property type="evidence" value="ECO:0007669"/>
    <property type="project" value="InterPro"/>
</dbReference>
<dbReference type="PANTHER" id="PTHR46468">
    <property type="entry name" value="SENTRIN-SPECIFIC PROTEASE 8"/>
    <property type="match status" value="1"/>
</dbReference>
<reference evidence="6 7" key="1">
    <citation type="submission" date="2023-10" db="EMBL/GenBank/DDBJ databases">
        <title>Genomes of two closely related lineages of the louse Polyplax serrata with different host specificities.</title>
        <authorList>
            <person name="Martinu J."/>
            <person name="Tarabai H."/>
            <person name="Stefka J."/>
            <person name="Hypsa V."/>
        </authorList>
    </citation>
    <scope>NUCLEOTIDE SEQUENCE [LARGE SCALE GENOMIC DNA]</scope>
    <source>
        <strain evidence="6">HR10_N</strain>
    </source>
</reference>
<name>A0AAN8PG33_POLSC</name>
<evidence type="ECO:0000259" key="5">
    <source>
        <dbReference type="PROSITE" id="PS50600"/>
    </source>
</evidence>
<dbReference type="Proteomes" id="UP001372834">
    <property type="component" value="Unassembled WGS sequence"/>
</dbReference>
<gene>
    <name evidence="6" type="ORF">RUM43_003793</name>
</gene>
<dbReference type="Gene3D" id="3.40.395.10">
    <property type="entry name" value="Adenoviral Proteinase, Chain A"/>
    <property type="match status" value="1"/>
</dbReference>
<sequence>MNKNPVILNFNDTLLHQSDVDLLNGPHWLNDNIITFYFEYLEKVAYLGEKNLLFISPEVVQCLKATKASELSVFLDPLAAKQRKFVFLALNNCEIMDKAGGSHWSLLVYSQPEETFYHFDSLKGTNYKQAAKLCGKLLKYLNPNGTGDFIENDALQQNNSYDCGVFVLCHVDLLANYSLQNNRISGCGWTTQEYVKSKRSSILHIIKNLQSKGY</sequence>
<organism evidence="6 7">
    <name type="scientific">Polyplax serrata</name>
    <name type="common">Common mouse louse</name>
    <dbReference type="NCBI Taxonomy" id="468196"/>
    <lineage>
        <taxon>Eukaryota</taxon>
        <taxon>Metazoa</taxon>
        <taxon>Ecdysozoa</taxon>
        <taxon>Arthropoda</taxon>
        <taxon>Hexapoda</taxon>
        <taxon>Insecta</taxon>
        <taxon>Pterygota</taxon>
        <taxon>Neoptera</taxon>
        <taxon>Paraneoptera</taxon>
        <taxon>Psocodea</taxon>
        <taxon>Troctomorpha</taxon>
        <taxon>Phthiraptera</taxon>
        <taxon>Anoplura</taxon>
        <taxon>Polyplacidae</taxon>
        <taxon>Polyplax</taxon>
    </lineage>
</organism>
<evidence type="ECO:0000313" key="7">
    <source>
        <dbReference type="Proteomes" id="UP001372834"/>
    </source>
</evidence>
<keyword evidence="4" id="KW-0788">Thiol protease</keyword>
<keyword evidence="3" id="KW-0378">Hydrolase</keyword>
<dbReference type="PANTHER" id="PTHR46468:SF1">
    <property type="entry name" value="SENTRIN-SPECIFIC PROTEASE 8"/>
    <property type="match status" value="1"/>
</dbReference>
<evidence type="ECO:0000256" key="4">
    <source>
        <dbReference type="ARBA" id="ARBA00022807"/>
    </source>
</evidence>
<accession>A0AAN8PG33</accession>
<evidence type="ECO:0000256" key="2">
    <source>
        <dbReference type="ARBA" id="ARBA00022670"/>
    </source>
</evidence>
<dbReference type="InterPro" id="IPR038765">
    <property type="entry name" value="Papain-like_cys_pep_sf"/>
</dbReference>
<dbReference type="GO" id="GO:0006508">
    <property type="term" value="P:proteolysis"/>
    <property type="evidence" value="ECO:0007669"/>
    <property type="project" value="UniProtKB-KW"/>
</dbReference>
<dbReference type="InterPro" id="IPR003653">
    <property type="entry name" value="Peptidase_C48_C"/>
</dbReference>
<dbReference type="GO" id="GO:0008234">
    <property type="term" value="F:cysteine-type peptidase activity"/>
    <property type="evidence" value="ECO:0007669"/>
    <property type="project" value="UniProtKB-KW"/>
</dbReference>
<evidence type="ECO:0000256" key="3">
    <source>
        <dbReference type="ARBA" id="ARBA00022801"/>
    </source>
</evidence>